<sequence>MSASEQRQGVNQAGRESAAAKPRWKILLVRPESVTFVLLILATIVASHLSPFFADLGFILESSTYYIEFAIVALVLTLVIIAGEIDLSPAAMMALTACIFGTVLKAGAPVPLAMAASLVSGLALGAFNGFFVTVLRLPSIIVTIGTLILYRGLAQVLAGDKSIGSFPSWFVGIDYRMVGIVPVPVIIFVLASIALGLFLGITIYGRQIYQIGTSEMAAIHAGIRVRRIKMGLFLASGLVSSIAGLMTASRLGSVRYDLASGGELTMVLIVMLGGTYIFGGRGSILGTFLATWLLVIIATGMTVANIAINAQLTVMGLLLIVSIVATNWIYARSQR</sequence>
<evidence type="ECO:0000256" key="5">
    <source>
        <dbReference type="ARBA" id="ARBA00022519"/>
    </source>
</evidence>
<feature type="transmembrane region" description="Helical" evidence="11">
    <location>
        <begin position="178"/>
        <end position="204"/>
    </location>
</feature>
<accession>A0A840AUH5</accession>
<evidence type="ECO:0000313" key="12">
    <source>
        <dbReference type="EMBL" id="MBB3931986.1"/>
    </source>
</evidence>
<feature type="transmembrane region" description="Helical" evidence="11">
    <location>
        <begin position="65"/>
        <end position="83"/>
    </location>
</feature>
<comment type="subcellular location">
    <subcellularLocation>
        <location evidence="1">Cell membrane</location>
        <topology evidence="1">Multi-pass membrane protein</topology>
    </subcellularLocation>
</comment>
<feature type="transmembrane region" description="Helical" evidence="11">
    <location>
        <begin position="232"/>
        <end position="252"/>
    </location>
</feature>
<keyword evidence="3" id="KW-0813">Transport</keyword>
<feature type="transmembrane region" description="Helical" evidence="11">
    <location>
        <begin position="314"/>
        <end position="331"/>
    </location>
</feature>
<feature type="transmembrane region" description="Helical" evidence="11">
    <location>
        <begin position="33"/>
        <end position="53"/>
    </location>
</feature>
<comment type="caution">
    <text evidence="12">The sequence shown here is derived from an EMBL/GenBank/DDBJ whole genome shotgun (WGS) entry which is preliminary data.</text>
</comment>
<evidence type="ECO:0000313" key="13">
    <source>
        <dbReference type="Proteomes" id="UP000553963"/>
    </source>
</evidence>
<dbReference type="GO" id="GO:0022857">
    <property type="term" value="F:transmembrane transporter activity"/>
    <property type="evidence" value="ECO:0007669"/>
    <property type="project" value="InterPro"/>
</dbReference>
<evidence type="ECO:0000256" key="1">
    <source>
        <dbReference type="ARBA" id="ARBA00004651"/>
    </source>
</evidence>
<dbReference type="PANTHER" id="PTHR32196">
    <property type="entry name" value="ABC TRANSPORTER PERMEASE PROTEIN YPHD-RELATED-RELATED"/>
    <property type="match status" value="1"/>
</dbReference>
<name>A0A840AUH5_9HYPH</name>
<evidence type="ECO:0000256" key="4">
    <source>
        <dbReference type="ARBA" id="ARBA00022475"/>
    </source>
</evidence>
<dbReference type="Proteomes" id="UP000553963">
    <property type="component" value="Unassembled WGS sequence"/>
</dbReference>
<evidence type="ECO:0000256" key="9">
    <source>
        <dbReference type="ARBA" id="ARBA00025439"/>
    </source>
</evidence>
<evidence type="ECO:0000256" key="7">
    <source>
        <dbReference type="ARBA" id="ARBA00022989"/>
    </source>
</evidence>
<keyword evidence="8 11" id="KW-0472">Membrane</keyword>
<feature type="transmembrane region" description="Helical" evidence="11">
    <location>
        <begin position="90"/>
        <end position="108"/>
    </location>
</feature>
<dbReference type="AlphaFoldDB" id="A0A840AUH5"/>
<keyword evidence="7 11" id="KW-1133">Transmembrane helix</keyword>
<comment type="subunit">
    <text evidence="2">The complex is composed of two ATP-binding proteins (LsrA), two transmembrane proteins (LsrC and LsrD) and a solute-binding protein (LsrB).</text>
</comment>
<dbReference type="CDD" id="cd06579">
    <property type="entry name" value="TM_PBP1_transp_AraH_like"/>
    <property type="match status" value="1"/>
</dbReference>
<comment type="function">
    <text evidence="9">Part of the ABC transporter complex LsrABCD involved in autoinducer 2 (AI-2) import. Probably responsible for the translocation of the substrate across the membrane.</text>
</comment>
<keyword evidence="5" id="KW-0997">Cell inner membrane</keyword>
<feature type="transmembrane region" description="Helical" evidence="11">
    <location>
        <begin position="114"/>
        <end position="133"/>
    </location>
</feature>
<evidence type="ECO:0000256" key="8">
    <source>
        <dbReference type="ARBA" id="ARBA00023136"/>
    </source>
</evidence>
<proteinExistence type="predicted"/>
<keyword evidence="13" id="KW-1185">Reference proteome</keyword>
<feature type="transmembrane region" description="Helical" evidence="11">
    <location>
        <begin position="140"/>
        <end position="158"/>
    </location>
</feature>
<evidence type="ECO:0000256" key="2">
    <source>
        <dbReference type="ARBA" id="ARBA00011262"/>
    </source>
</evidence>
<dbReference type="PANTHER" id="PTHR32196:SF71">
    <property type="entry name" value="AUTOINDUCER 2 IMPORT SYSTEM PERMEASE PROTEIN LSRD"/>
    <property type="match status" value="1"/>
</dbReference>
<dbReference type="Pfam" id="PF02653">
    <property type="entry name" value="BPD_transp_2"/>
    <property type="match status" value="1"/>
</dbReference>
<keyword evidence="4" id="KW-1003">Cell membrane</keyword>
<dbReference type="InterPro" id="IPR001851">
    <property type="entry name" value="ABC_transp_permease"/>
</dbReference>
<feature type="transmembrane region" description="Helical" evidence="11">
    <location>
        <begin position="258"/>
        <end position="278"/>
    </location>
</feature>
<gene>
    <name evidence="12" type="ORF">GGR25_003044</name>
</gene>
<keyword evidence="6 11" id="KW-0812">Transmembrane</keyword>
<organism evidence="12 13">
    <name type="scientific">Kaistia hirudinis</name>
    <dbReference type="NCBI Taxonomy" id="1293440"/>
    <lineage>
        <taxon>Bacteria</taxon>
        <taxon>Pseudomonadati</taxon>
        <taxon>Pseudomonadota</taxon>
        <taxon>Alphaproteobacteria</taxon>
        <taxon>Hyphomicrobiales</taxon>
        <taxon>Kaistiaceae</taxon>
        <taxon>Kaistia</taxon>
    </lineage>
</organism>
<evidence type="ECO:0000256" key="11">
    <source>
        <dbReference type="SAM" id="Phobius"/>
    </source>
</evidence>
<reference evidence="12 13" key="1">
    <citation type="submission" date="2020-08" db="EMBL/GenBank/DDBJ databases">
        <title>Genomic Encyclopedia of Type Strains, Phase IV (KMG-IV): sequencing the most valuable type-strain genomes for metagenomic binning, comparative biology and taxonomic classification.</title>
        <authorList>
            <person name="Goeker M."/>
        </authorList>
    </citation>
    <scope>NUCLEOTIDE SEQUENCE [LARGE SCALE GENOMIC DNA]</scope>
    <source>
        <strain evidence="12 13">DSM 25966</strain>
    </source>
</reference>
<evidence type="ECO:0000256" key="10">
    <source>
        <dbReference type="ARBA" id="ARBA00039381"/>
    </source>
</evidence>
<dbReference type="RefSeq" id="WP_183399666.1">
    <property type="nucleotide sequence ID" value="NZ_JACIDS010000004.1"/>
</dbReference>
<dbReference type="EMBL" id="JACIDS010000004">
    <property type="protein sequence ID" value="MBB3931986.1"/>
    <property type="molecule type" value="Genomic_DNA"/>
</dbReference>
<evidence type="ECO:0000256" key="6">
    <source>
        <dbReference type="ARBA" id="ARBA00022692"/>
    </source>
</evidence>
<evidence type="ECO:0000256" key="3">
    <source>
        <dbReference type="ARBA" id="ARBA00022448"/>
    </source>
</evidence>
<feature type="transmembrane region" description="Helical" evidence="11">
    <location>
        <begin position="285"/>
        <end position="308"/>
    </location>
</feature>
<dbReference type="GO" id="GO:0005886">
    <property type="term" value="C:plasma membrane"/>
    <property type="evidence" value="ECO:0007669"/>
    <property type="project" value="UniProtKB-SubCell"/>
</dbReference>
<protein>
    <recommendedName>
        <fullName evidence="10">Autoinducer 2 import system permease protein LsrD</fullName>
    </recommendedName>
</protein>